<comment type="caution">
    <text evidence="2">The sequence shown here is derived from an EMBL/GenBank/DDBJ whole genome shotgun (WGS) entry which is preliminary data.</text>
</comment>
<evidence type="ECO:0000313" key="3">
    <source>
        <dbReference type="Proteomes" id="UP000829517"/>
    </source>
</evidence>
<keyword evidence="2" id="KW-0503">Monooxygenase</keyword>
<proteinExistence type="predicted"/>
<dbReference type="Proteomes" id="UP000829517">
    <property type="component" value="Unassembled WGS sequence"/>
</dbReference>
<keyword evidence="2" id="KW-0560">Oxidoreductase</keyword>
<reference evidence="2 3" key="1">
    <citation type="submission" date="2021-01" db="EMBL/GenBank/DDBJ databases">
        <title>Genome sequencing of Joostella atrarenae M1-2 (= KCTC 23194).</title>
        <authorList>
            <person name="Zakaria M.R."/>
            <person name="Lam M.Q."/>
            <person name="Chong C.S."/>
        </authorList>
    </citation>
    <scope>NUCLEOTIDE SEQUENCE [LARGE SCALE GENOMIC DNA]</scope>
    <source>
        <strain evidence="2 3">M1-2</strain>
    </source>
</reference>
<evidence type="ECO:0000259" key="1">
    <source>
        <dbReference type="PROSITE" id="PS51725"/>
    </source>
</evidence>
<dbReference type="GO" id="GO:0004497">
    <property type="term" value="F:monooxygenase activity"/>
    <property type="evidence" value="ECO:0007669"/>
    <property type="project" value="UniProtKB-KW"/>
</dbReference>
<dbReference type="InterPro" id="IPR011008">
    <property type="entry name" value="Dimeric_a/b-barrel"/>
</dbReference>
<dbReference type="Pfam" id="PF03992">
    <property type="entry name" value="ABM"/>
    <property type="match status" value="1"/>
</dbReference>
<dbReference type="Gene3D" id="3.30.70.100">
    <property type="match status" value="1"/>
</dbReference>
<keyword evidence="3" id="KW-1185">Reference proteome</keyword>
<feature type="domain" description="ABM" evidence="1">
    <location>
        <begin position="2"/>
        <end position="92"/>
    </location>
</feature>
<dbReference type="InterPro" id="IPR007138">
    <property type="entry name" value="ABM_dom"/>
</dbReference>
<dbReference type="SUPFAM" id="SSF54909">
    <property type="entry name" value="Dimeric alpha+beta barrel"/>
    <property type="match status" value="1"/>
</dbReference>
<protein>
    <submittedName>
        <fullName evidence="2">Antibiotic biosynthesis monooxygenase</fullName>
    </submittedName>
</protein>
<evidence type="ECO:0000313" key="2">
    <source>
        <dbReference type="EMBL" id="MCF8715955.1"/>
    </source>
</evidence>
<dbReference type="RefSeq" id="WP_236959920.1">
    <property type="nucleotide sequence ID" value="NZ_JAETXX010000011.1"/>
</dbReference>
<accession>A0ABS9J6E1</accession>
<dbReference type="EMBL" id="JAETXX010000011">
    <property type="protein sequence ID" value="MCF8715955.1"/>
    <property type="molecule type" value="Genomic_DNA"/>
</dbReference>
<name>A0ABS9J6E1_9FLAO</name>
<dbReference type="PROSITE" id="PS51725">
    <property type="entry name" value="ABM"/>
    <property type="match status" value="1"/>
</dbReference>
<organism evidence="2 3">
    <name type="scientific">Joostella atrarenae</name>
    <dbReference type="NCBI Taxonomy" id="679257"/>
    <lineage>
        <taxon>Bacteria</taxon>
        <taxon>Pseudomonadati</taxon>
        <taxon>Bacteroidota</taxon>
        <taxon>Flavobacteriia</taxon>
        <taxon>Flavobacteriales</taxon>
        <taxon>Flavobacteriaceae</taxon>
        <taxon>Joostella</taxon>
    </lineage>
</organism>
<sequence length="96" mass="11584">MITEAAYLTIKENLKDHFEKDFIIASKYISSINGYINHSLLRCIEKENTYLLIVEWEKLEDHTIGFRTSEAYKEWKKILHNYYDPFPIVEHFEKII</sequence>
<gene>
    <name evidence="2" type="ORF">JM658_14050</name>
</gene>